<dbReference type="Pfam" id="PF20695">
    <property type="entry name" value="UbiD_N"/>
    <property type="match status" value="1"/>
</dbReference>
<accession>A0A7C2K4V4</accession>
<evidence type="ECO:0000259" key="1">
    <source>
        <dbReference type="Pfam" id="PF20695"/>
    </source>
</evidence>
<evidence type="ECO:0000313" key="2">
    <source>
        <dbReference type="EMBL" id="HEN28982.1"/>
    </source>
</evidence>
<reference evidence="2" key="1">
    <citation type="journal article" date="2020" name="mSystems">
        <title>Genome- and Community-Level Interaction Insights into Carbon Utilization and Element Cycling Functions of Hydrothermarchaeota in Hydrothermal Sediment.</title>
        <authorList>
            <person name="Zhou Z."/>
            <person name="Liu Y."/>
            <person name="Xu W."/>
            <person name="Pan J."/>
            <person name="Luo Z.H."/>
            <person name="Li M."/>
        </authorList>
    </citation>
    <scope>NUCLEOTIDE SEQUENCE [LARGE SCALE GENOMIC DNA]</scope>
    <source>
        <strain evidence="2">SpSt-34</strain>
    </source>
</reference>
<feature type="domain" description="3-octaprenyl-4-hydroxybenzoate carboxy-lyase-like N-terminal" evidence="1">
    <location>
        <begin position="9"/>
        <end position="44"/>
    </location>
</feature>
<dbReference type="InterPro" id="IPR049383">
    <property type="entry name" value="UbiD-like_N"/>
</dbReference>
<sequence>MDIDYLKKRVKEDKEEVDWYLEMGAITHENMDRKGSALLLGNIKDDE</sequence>
<comment type="caution">
    <text evidence="2">The sequence shown here is derived from an EMBL/GenBank/DDBJ whole genome shotgun (WGS) entry which is preliminary data.</text>
</comment>
<gene>
    <name evidence="2" type="ORF">ENQ77_10135</name>
</gene>
<name>A0A7C2K4V4_UNCW3</name>
<protein>
    <recommendedName>
        <fullName evidence="1">3-octaprenyl-4-hydroxybenzoate carboxy-lyase-like N-terminal domain-containing protein</fullName>
    </recommendedName>
</protein>
<proteinExistence type="predicted"/>
<organism evidence="2">
    <name type="scientific">candidate division WOR-3 bacterium</name>
    <dbReference type="NCBI Taxonomy" id="2052148"/>
    <lineage>
        <taxon>Bacteria</taxon>
        <taxon>Bacteria division WOR-3</taxon>
    </lineage>
</organism>
<dbReference type="AlphaFoldDB" id="A0A7C2K4V4"/>
<dbReference type="EMBL" id="DSOL01000288">
    <property type="protein sequence ID" value="HEN28982.1"/>
    <property type="molecule type" value="Genomic_DNA"/>
</dbReference>